<evidence type="ECO:0000256" key="14">
    <source>
        <dbReference type="ARBA" id="ARBA00032200"/>
    </source>
</evidence>
<gene>
    <name evidence="18" type="primary">atpE</name>
    <name evidence="18" type="ORF">E4656_15690</name>
</gene>
<organism evidence="18 19">
    <name type="scientific">Natronospirillum operosum</name>
    <dbReference type="NCBI Taxonomy" id="2759953"/>
    <lineage>
        <taxon>Bacteria</taxon>
        <taxon>Pseudomonadati</taxon>
        <taxon>Pseudomonadota</taxon>
        <taxon>Gammaproteobacteria</taxon>
        <taxon>Oceanospirillales</taxon>
        <taxon>Natronospirillaceae</taxon>
        <taxon>Natronospirillum</taxon>
    </lineage>
</organism>
<comment type="subcellular location">
    <subcellularLocation>
        <location evidence="1">Cell membrane</location>
        <topology evidence="1">Multi-pass membrane protein</topology>
    </subcellularLocation>
</comment>
<keyword evidence="5" id="KW-0138">CF(0)</keyword>
<evidence type="ECO:0000256" key="1">
    <source>
        <dbReference type="ARBA" id="ARBA00004651"/>
    </source>
</evidence>
<dbReference type="Gene3D" id="1.20.20.10">
    <property type="entry name" value="F1F0 ATP synthase subunit C"/>
    <property type="match status" value="1"/>
</dbReference>
<dbReference type="GO" id="GO:0005886">
    <property type="term" value="C:plasma membrane"/>
    <property type="evidence" value="ECO:0007669"/>
    <property type="project" value="UniProtKB-SubCell"/>
</dbReference>
<dbReference type="InterPro" id="IPR038662">
    <property type="entry name" value="ATP_synth_F0_csu_sf"/>
</dbReference>
<evidence type="ECO:0000256" key="4">
    <source>
        <dbReference type="ARBA" id="ARBA00022475"/>
    </source>
</evidence>
<keyword evidence="3" id="KW-0813">Transport</keyword>
<dbReference type="GO" id="GO:0045259">
    <property type="term" value="C:proton-transporting ATP synthase complex"/>
    <property type="evidence" value="ECO:0007669"/>
    <property type="project" value="UniProtKB-KW"/>
</dbReference>
<comment type="caution">
    <text evidence="18">The sequence shown here is derived from an EMBL/GenBank/DDBJ whole genome shotgun (WGS) entry which is preliminary data.</text>
</comment>
<proteinExistence type="inferred from homology"/>
<reference evidence="18 19" key="1">
    <citation type="submission" date="2019-04" db="EMBL/GenBank/DDBJ databases">
        <title>Natronospirillum operosus gen. nov., sp. nov., a haloalkaliphilic satellite isolated from decaying biomass of laboratory culture of cyanobacterium Geitlerinema sp. and proposal of Natronospirillaceae fam. nov. and Saccharospirillaceae fam. nov.</title>
        <authorList>
            <person name="Kevbrin V."/>
            <person name="Boltyanskaya Y."/>
            <person name="Koziaeva V."/>
            <person name="Grouzdev D.S."/>
            <person name="Park M."/>
            <person name="Cho J."/>
        </authorList>
    </citation>
    <scope>NUCLEOTIDE SEQUENCE [LARGE SCALE GENOMIC DNA]</scope>
    <source>
        <strain evidence="18 19">G-116</strain>
    </source>
</reference>
<keyword evidence="9" id="KW-0406">Ion transport</keyword>
<name>A0A4Z0W7F2_9GAMM</name>
<keyword evidence="4" id="KW-1003">Cell membrane</keyword>
<keyword evidence="8 16" id="KW-1133">Transmembrane helix</keyword>
<dbReference type="GO" id="GO:0033177">
    <property type="term" value="C:proton-transporting two-sector ATPase complex, proton-transporting domain"/>
    <property type="evidence" value="ECO:0007669"/>
    <property type="project" value="InterPro"/>
</dbReference>
<evidence type="ECO:0000256" key="11">
    <source>
        <dbReference type="ARBA" id="ARBA00023136"/>
    </source>
</evidence>
<evidence type="ECO:0000256" key="3">
    <source>
        <dbReference type="ARBA" id="ARBA00022448"/>
    </source>
</evidence>
<dbReference type="CDD" id="cd18185">
    <property type="entry name" value="ATP-synt_Fo_c_ATPE"/>
    <property type="match status" value="1"/>
</dbReference>
<feature type="transmembrane region" description="Helical" evidence="16">
    <location>
        <begin position="6"/>
        <end position="27"/>
    </location>
</feature>
<dbReference type="InterPro" id="IPR005953">
    <property type="entry name" value="ATP_synth_csu_bac/chlpt"/>
</dbReference>
<feature type="transmembrane region" description="Helical" evidence="16">
    <location>
        <begin position="48"/>
        <end position="71"/>
    </location>
</feature>
<keyword evidence="7" id="KW-0375">Hydrogen ion transport</keyword>
<evidence type="ECO:0000256" key="12">
    <source>
        <dbReference type="ARBA" id="ARBA00023310"/>
    </source>
</evidence>
<dbReference type="PROSITE" id="PS00605">
    <property type="entry name" value="ATPASE_C"/>
    <property type="match status" value="1"/>
</dbReference>
<evidence type="ECO:0000256" key="7">
    <source>
        <dbReference type="ARBA" id="ARBA00022781"/>
    </source>
</evidence>
<keyword evidence="6 16" id="KW-0812">Transmembrane</keyword>
<dbReference type="RefSeq" id="WP_135484254.1">
    <property type="nucleotide sequence ID" value="NZ_SRMF01000008.1"/>
</dbReference>
<protein>
    <recommendedName>
        <fullName evidence="14">ATP synthase F(0) sector subunit c</fullName>
    </recommendedName>
    <alternativeName>
        <fullName evidence="15">F-type ATPase subunit c</fullName>
    </alternativeName>
    <alternativeName>
        <fullName evidence="13">Lipid-binding protein</fullName>
    </alternativeName>
</protein>
<evidence type="ECO:0000256" key="16">
    <source>
        <dbReference type="SAM" id="Phobius"/>
    </source>
</evidence>
<dbReference type="Pfam" id="PF00137">
    <property type="entry name" value="ATP-synt_C"/>
    <property type="match status" value="1"/>
</dbReference>
<sequence length="74" mass="7782">MDMVYLTVAIIMGLGAVSAPFSISLLGSKLLETSARQPELAPALQTKFFIIAGLVEALPIIGVGISMYLIFVVA</sequence>
<evidence type="ECO:0000256" key="6">
    <source>
        <dbReference type="ARBA" id="ARBA00022692"/>
    </source>
</evidence>
<keyword evidence="12" id="KW-0066">ATP synthesis</keyword>
<evidence type="ECO:0000313" key="18">
    <source>
        <dbReference type="EMBL" id="TGG91470.1"/>
    </source>
</evidence>
<dbReference type="Proteomes" id="UP000297475">
    <property type="component" value="Unassembled WGS sequence"/>
</dbReference>
<dbReference type="GO" id="GO:0015986">
    <property type="term" value="P:proton motive force-driven ATP synthesis"/>
    <property type="evidence" value="ECO:0007669"/>
    <property type="project" value="InterPro"/>
</dbReference>
<evidence type="ECO:0000256" key="10">
    <source>
        <dbReference type="ARBA" id="ARBA00023121"/>
    </source>
</evidence>
<evidence type="ECO:0000256" key="8">
    <source>
        <dbReference type="ARBA" id="ARBA00022989"/>
    </source>
</evidence>
<dbReference type="SUPFAM" id="SSF81333">
    <property type="entry name" value="F1F0 ATP synthase subunit C"/>
    <property type="match status" value="1"/>
</dbReference>
<keyword evidence="10" id="KW-0446">Lipid-binding</keyword>
<evidence type="ECO:0000256" key="5">
    <source>
        <dbReference type="ARBA" id="ARBA00022547"/>
    </source>
</evidence>
<dbReference type="GO" id="GO:0015078">
    <property type="term" value="F:proton transmembrane transporter activity"/>
    <property type="evidence" value="ECO:0007669"/>
    <property type="project" value="InterPro"/>
</dbReference>
<dbReference type="InterPro" id="IPR035921">
    <property type="entry name" value="F/V-ATP_Csub_sf"/>
</dbReference>
<feature type="domain" description="V-ATPase proteolipid subunit C-like" evidence="17">
    <location>
        <begin position="7"/>
        <end position="69"/>
    </location>
</feature>
<evidence type="ECO:0000256" key="13">
    <source>
        <dbReference type="ARBA" id="ARBA00030961"/>
    </source>
</evidence>
<comment type="similarity">
    <text evidence="2">Belongs to the ATPase C chain family.</text>
</comment>
<keyword evidence="19" id="KW-1185">Reference proteome</keyword>
<evidence type="ECO:0000256" key="9">
    <source>
        <dbReference type="ARBA" id="ARBA00023065"/>
    </source>
</evidence>
<evidence type="ECO:0000259" key="17">
    <source>
        <dbReference type="Pfam" id="PF00137"/>
    </source>
</evidence>
<accession>A0A4Z0W7F2</accession>
<evidence type="ECO:0000313" key="19">
    <source>
        <dbReference type="Proteomes" id="UP000297475"/>
    </source>
</evidence>
<dbReference type="NCBIfam" id="NF005363">
    <property type="entry name" value="PRK06876.1"/>
    <property type="match status" value="1"/>
</dbReference>
<dbReference type="InterPro" id="IPR020537">
    <property type="entry name" value="ATP_synth_F0_csu_DDCD_BS"/>
</dbReference>
<evidence type="ECO:0000256" key="2">
    <source>
        <dbReference type="ARBA" id="ARBA00006704"/>
    </source>
</evidence>
<evidence type="ECO:0000256" key="15">
    <source>
        <dbReference type="ARBA" id="ARBA00032887"/>
    </source>
</evidence>
<dbReference type="EMBL" id="SRMF01000008">
    <property type="protein sequence ID" value="TGG91470.1"/>
    <property type="molecule type" value="Genomic_DNA"/>
</dbReference>
<dbReference type="NCBIfam" id="TIGR01260">
    <property type="entry name" value="ATP_synt_c"/>
    <property type="match status" value="1"/>
</dbReference>
<dbReference type="OrthoDB" id="9811659at2"/>
<dbReference type="GO" id="GO:0008289">
    <property type="term" value="F:lipid binding"/>
    <property type="evidence" value="ECO:0007669"/>
    <property type="project" value="UniProtKB-KW"/>
</dbReference>
<keyword evidence="11 16" id="KW-0472">Membrane</keyword>
<dbReference type="FunFam" id="1.20.20.10:FF:000002">
    <property type="entry name" value="ATP synthase subunit c"/>
    <property type="match status" value="1"/>
</dbReference>
<dbReference type="InterPro" id="IPR002379">
    <property type="entry name" value="ATPase_proteolipid_c-like_dom"/>
</dbReference>
<dbReference type="AlphaFoldDB" id="A0A4Z0W7F2"/>